<reference evidence="1 2" key="1">
    <citation type="submission" date="2016-01" db="EMBL/GenBank/DDBJ databases">
        <authorList>
            <person name="Peeters C."/>
        </authorList>
    </citation>
    <scope>NUCLEOTIDE SEQUENCE [LARGE SCALE GENOMIC DNA]</scope>
    <source>
        <strain evidence="1">LMG 29315</strain>
    </source>
</reference>
<accession>A0A658R2Q9</accession>
<dbReference type="InterPro" id="IPR025336">
    <property type="entry name" value="SCO4226-like"/>
</dbReference>
<evidence type="ECO:0000313" key="2">
    <source>
        <dbReference type="Proteomes" id="UP000198263"/>
    </source>
</evidence>
<protein>
    <recommendedName>
        <fullName evidence="3">DUF4242 domain-containing protein</fullName>
    </recommendedName>
</protein>
<gene>
    <name evidence="1" type="ORF">AWB72_04595</name>
</gene>
<sequence length="88" mass="10122">MTLFMIERNFAEQLDFTVEGATEVTEINNEVGVKWLVSFLTADKRKTYCLYEANNMEAIREAARRASIPADEIIEVTEHRPEWLLAAT</sequence>
<name>A0A658R2Q9_9BURK</name>
<keyword evidence="2" id="KW-1185">Reference proteome</keyword>
<dbReference type="Gene3D" id="3.30.70.3090">
    <property type="entry name" value="ORF SCO4226, nickel-binding ferredoxin-like monomer"/>
    <property type="match status" value="1"/>
</dbReference>
<evidence type="ECO:0008006" key="3">
    <source>
        <dbReference type="Google" id="ProtNLM"/>
    </source>
</evidence>
<dbReference type="EMBL" id="FCNV02000012">
    <property type="protein sequence ID" value="SAL43666.1"/>
    <property type="molecule type" value="Genomic_DNA"/>
</dbReference>
<organism evidence="1 2">
    <name type="scientific">Caballeronia concitans</name>
    <dbReference type="NCBI Taxonomy" id="1777133"/>
    <lineage>
        <taxon>Bacteria</taxon>
        <taxon>Pseudomonadati</taxon>
        <taxon>Pseudomonadota</taxon>
        <taxon>Betaproteobacteria</taxon>
        <taxon>Burkholderiales</taxon>
        <taxon>Burkholderiaceae</taxon>
        <taxon>Caballeronia</taxon>
    </lineage>
</organism>
<dbReference type="OrthoDB" id="9800027at2"/>
<dbReference type="Pfam" id="PF14026">
    <property type="entry name" value="SCO4226-like"/>
    <property type="match status" value="1"/>
</dbReference>
<dbReference type="RefSeq" id="WP_040053654.1">
    <property type="nucleotide sequence ID" value="NZ_FCNV02000012.1"/>
</dbReference>
<dbReference type="InterPro" id="IPR042557">
    <property type="entry name" value="SCO4226"/>
</dbReference>
<dbReference type="AlphaFoldDB" id="A0A658R2Q9"/>
<evidence type="ECO:0000313" key="1">
    <source>
        <dbReference type="EMBL" id="SAL43666.1"/>
    </source>
</evidence>
<comment type="caution">
    <text evidence="1">The sequence shown here is derived from an EMBL/GenBank/DDBJ whole genome shotgun (WGS) entry which is preliminary data.</text>
</comment>
<dbReference type="Proteomes" id="UP000198263">
    <property type="component" value="Unassembled WGS sequence"/>
</dbReference>
<proteinExistence type="predicted"/>